<proteinExistence type="predicted"/>
<keyword evidence="2" id="KW-1185">Reference proteome</keyword>
<comment type="caution">
    <text evidence="1">The sequence shown here is derived from an EMBL/GenBank/DDBJ whole genome shotgun (WGS) entry which is preliminary data.</text>
</comment>
<protein>
    <submittedName>
        <fullName evidence="1">Uncharacterized protein</fullName>
    </submittedName>
</protein>
<sequence length="465" mass="51375">MPRSQLIRFIGLVKGLCKSMRQLRQLHAHFITNDSLLPPTVDPRRHTTSTFCYNTLIRAHTLLSHPSPALHLLVEMLRRPLPLDFHSFPFVLKACDQLRDLSFSRSLHSLAVRTGFGADVFFVNSLIRVYSTCGRTEDALAVFNQCQWKDAVSFNTMMDGLIKKGDVDFARELFDAMLAPDAVSWGTLVTGYSQTGQARQAIELFDCMMGLGVRPDNTTLVSVLSACAQLQEVGHGMRVHDLIHELRIEIDSFLCTGLVDMYAKCGQLEAAIEAFNESSERNVCAWNALLLGLAMHGQGQLAFQYFSRMTVDAWVQPDGVTILGVLVACSHSGLVEEACKIFEQMESVYSVVREPKHFGCMTDLLGRAGMVQEAVEMISGMPPNAGDIFVLGSLLAGCRKHENIKVAEKAAQLIIKLFPEDGGVYSVMADVYANANRWSDVVETRTSLSASAAIKSIGYSMIQPR</sequence>
<dbReference type="Proteomes" id="UP001057402">
    <property type="component" value="Chromosome 3"/>
</dbReference>
<evidence type="ECO:0000313" key="1">
    <source>
        <dbReference type="EMBL" id="KAI4380088.1"/>
    </source>
</evidence>
<organism evidence="1 2">
    <name type="scientific">Melastoma candidum</name>
    <dbReference type="NCBI Taxonomy" id="119954"/>
    <lineage>
        <taxon>Eukaryota</taxon>
        <taxon>Viridiplantae</taxon>
        <taxon>Streptophyta</taxon>
        <taxon>Embryophyta</taxon>
        <taxon>Tracheophyta</taxon>
        <taxon>Spermatophyta</taxon>
        <taxon>Magnoliopsida</taxon>
        <taxon>eudicotyledons</taxon>
        <taxon>Gunneridae</taxon>
        <taxon>Pentapetalae</taxon>
        <taxon>rosids</taxon>
        <taxon>malvids</taxon>
        <taxon>Myrtales</taxon>
        <taxon>Melastomataceae</taxon>
        <taxon>Melastomatoideae</taxon>
        <taxon>Melastomateae</taxon>
        <taxon>Melastoma</taxon>
    </lineage>
</organism>
<reference evidence="2" key="1">
    <citation type="journal article" date="2023" name="Front. Plant Sci.">
        <title>Chromosomal-level genome assembly of Melastoma candidum provides insights into trichome evolution.</title>
        <authorList>
            <person name="Zhong Y."/>
            <person name="Wu W."/>
            <person name="Sun C."/>
            <person name="Zou P."/>
            <person name="Liu Y."/>
            <person name="Dai S."/>
            <person name="Zhou R."/>
        </authorList>
    </citation>
    <scope>NUCLEOTIDE SEQUENCE [LARGE SCALE GENOMIC DNA]</scope>
</reference>
<name>A0ACB9RRN5_9MYRT</name>
<accession>A0ACB9RRN5</accession>
<gene>
    <name evidence="1" type="ORF">MLD38_006314</name>
</gene>
<dbReference type="EMBL" id="CM042882">
    <property type="protein sequence ID" value="KAI4380088.1"/>
    <property type="molecule type" value="Genomic_DNA"/>
</dbReference>
<evidence type="ECO:0000313" key="2">
    <source>
        <dbReference type="Proteomes" id="UP001057402"/>
    </source>
</evidence>